<sequence length="129" mass="14535">MRKKIIATLILFTSITFNAYAEEVGNANTTVNTINYSDLKNVIFQRNITVKINQNAVDTSSIRYNSLIKAEEDILSGIRSMENMLAMYKAQSELLLPTPDSDELNEIYLVVETLLKNMNSNNIASIKII</sequence>
<gene>
    <name evidence="2" type="ORF">GOM49_12805</name>
</gene>
<organism evidence="2 3">
    <name type="scientific">Clostridium bovifaecis</name>
    <dbReference type="NCBI Taxonomy" id="2184719"/>
    <lineage>
        <taxon>Bacteria</taxon>
        <taxon>Bacillati</taxon>
        <taxon>Bacillota</taxon>
        <taxon>Clostridia</taxon>
        <taxon>Eubacteriales</taxon>
        <taxon>Clostridiaceae</taxon>
        <taxon>Clostridium</taxon>
    </lineage>
</organism>
<protein>
    <submittedName>
        <fullName evidence="2">Uncharacterized protein</fullName>
    </submittedName>
</protein>
<evidence type="ECO:0000313" key="3">
    <source>
        <dbReference type="Proteomes" id="UP000422764"/>
    </source>
</evidence>
<feature type="signal peptide" evidence="1">
    <location>
        <begin position="1"/>
        <end position="21"/>
    </location>
</feature>
<evidence type="ECO:0000313" key="2">
    <source>
        <dbReference type="EMBL" id="QGU95860.1"/>
    </source>
</evidence>
<dbReference type="AlphaFoldDB" id="A0A6I6EU68"/>
<dbReference type="Proteomes" id="UP000422764">
    <property type="component" value="Chromosome"/>
</dbReference>
<evidence type="ECO:0000256" key="1">
    <source>
        <dbReference type="SAM" id="SignalP"/>
    </source>
</evidence>
<accession>A0A6I6EU68</accession>
<keyword evidence="3" id="KW-1185">Reference proteome</keyword>
<reference evidence="2 3" key="1">
    <citation type="submission" date="2019-12" db="EMBL/GenBank/DDBJ databases">
        <title>Genome sequenceing of Clostridium bovifaecis.</title>
        <authorList>
            <person name="Yao Y."/>
        </authorList>
    </citation>
    <scope>NUCLEOTIDE SEQUENCE [LARGE SCALE GENOMIC DNA]</scope>
    <source>
        <strain evidence="2 3">BXX</strain>
    </source>
</reference>
<dbReference type="EMBL" id="CP046522">
    <property type="protein sequence ID" value="QGU95860.1"/>
    <property type="molecule type" value="Genomic_DNA"/>
</dbReference>
<name>A0A6I6EU68_9CLOT</name>
<proteinExistence type="predicted"/>
<keyword evidence="1" id="KW-0732">Signal</keyword>
<feature type="chain" id="PRO_5026198951" evidence="1">
    <location>
        <begin position="22"/>
        <end position="129"/>
    </location>
</feature>